<gene>
    <name evidence="2" type="ORF">EYY96_15485</name>
</gene>
<dbReference type="Gene3D" id="1.10.890.40">
    <property type="match status" value="1"/>
</dbReference>
<dbReference type="AlphaFoldDB" id="A0ABD7Q6N9"/>
<evidence type="ECO:0000259" key="1">
    <source>
        <dbReference type="Pfam" id="PF18602"/>
    </source>
</evidence>
<evidence type="ECO:0000313" key="2">
    <source>
        <dbReference type="EMBL" id="TBL66386.1"/>
    </source>
</evidence>
<dbReference type="InterPro" id="IPR041238">
    <property type="entry name" value="Rap1a"/>
</dbReference>
<comment type="caution">
    <text evidence="2">The sequence shown here is derived from an EMBL/GenBank/DDBJ whole genome shotgun (WGS) entry which is preliminary data.</text>
</comment>
<organism evidence="2 3">
    <name type="scientific">Hafnia alvei</name>
    <dbReference type="NCBI Taxonomy" id="569"/>
    <lineage>
        <taxon>Bacteria</taxon>
        <taxon>Pseudomonadati</taxon>
        <taxon>Pseudomonadota</taxon>
        <taxon>Gammaproteobacteria</taxon>
        <taxon>Enterobacterales</taxon>
        <taxon>Hafniaceae</taxon>
        <taxon>Hafnia</taxon>
    </lineage>
</organism>
<dbReference type="RefSeq" id="WP_130971225.1">
    <property type="nucleotide sequence ID" value="NZ_CAOBPG010000002.1"/>
</dbReference>
<dbReference type="EMBL" id="SITJ01000076">
    <property type="protein sequence ID" value="TBL66386.1"/>
    <property type="molecule type" value="Genomic_DNA"/>
</dbReference>
<dbReference type="Pfam" id="PF18602">
    <property type="entry name" value="Rap1a"/>
    <property type="match status" value="1"/>
</dbReference>
<name>A0ABD7Q6N9_HAFAL</name>
<accession>A0ABD7Q6N9</accession>
<dbReference type="Proteomes" id="UP000291600">
    <property type="component" value="Unassembled WGS sequence"/>
</dbReference>
<protein>
    <recommendedName>
        <fullName evidence="1">Rap1a immunity protein domain-containing protein</fullName>
    </recommendedName>
</protein>
<evidence type="ECO:0000313" key="3">
    <source>
        <dbReference type="Proteomes" id="UP000291600"/>
    </source>
</evidence>
<proteinExistence type="predicted"/>
<feature type="domain" description="Rap1a immunity protein" evidence="1">
    <location>
        <begin position="28"/>
        <end position="111"/>
    </location>
</feature>
<reference evidence="2 3" key="1">
    <citation type="submission" date="2019-02" db="EMBL/GenBank/DDBJ databases">
        <title>Comparative genomic analysis of the Hafnia genus genomes.</title>
        <authorList>
            <person name="Zhiqiu Y."/>
            <person name="Chao Y."/>
            <person name="Yuhui D."/>
            <person name="Di H."/>
            <person name="Bin L."/>
        </authorList>
    </citation>
    <scope>NUCLEOTIDE SEQUENCE [LARGE SCALE GENOMIC DNA]</scope>
    <source>
        <strain evidence="2 3">PCM_1210</strain>
    </source>
</reference>
<sequence length="115" mass="13021">MKIIFLTFIVFISTLFVLPVRADSGFNGNYLYQAYRDYDRNIASRDSFAYMGYVRGVAAMMIAEKKMCVDDDFAFSQAFDAVGNYLKQHPKSRSEIPVLAVVISLETEFPCSKSS</sequence>